<sequence>MKVWEEKVKENPGLLRKMQEIEEHTQRFAAQKGNSKPGGGGGGPVSTTATITIPVYVHVVSNVNKPEEDISDAQIQSQIAVLNADFQKLNSDASQTPAEFASRVANFNIQFVLARTIRKSSTKTQWGTNDAVKSTKRGGSDPINPETSLNIWVCNIGGGILGYAQFPGGSLATDGVVVGPQYFGSSAVSNNFYLEAPYDKGRTATHEIGHWLNLRHIWGDGGCGVDDFVADTPLAGGPNYRCPGYPTVGCGNNMMTMNYMDYTYDACMYMFTEGQKTRARAVFASGGPRSSFVTTP</sequence>
<keyword evidence="6" id="KW-0862">Zinc</keyword>
<evidence type="ECO:0000256" key="7">
    <source>
        <dbReference type="ARBA" id="ARBA00023049"/>
    </source>
</evidence>
<dbReference type="InterPro" id="IPR008754">
    <property type="entry name" value="Peptidase_M43"/>
</dbReference>
<evidence type="ECO:0000256" key="2">
    <source>
        <dbReference type="ARBA" id="ARBA00022670"/>
    </source>
</evidence>
<evidence type="ECO:0000259" key="10">
    <source>
        <dbReference type="Pfam" id="PF05572"/>
    </source>
</evidence>
<dbReference type="Gene3D" id="3.40.390.10">
    <property type="entry name" value="Collagenase (Catalytic Domain)"/>
    <property type="match status" value="1"/>
</dbReference>
<protein>
    <submittedName>
        <fullName evidence="11">Zinc metalloprotease</fullName>
    </submittedName>
</protein>
<dbReference type="CDD" id="cd04275">
    <property type="entry name" value="ZnMc_pappalysin_like"/>
    <property type="match status" value="1"/>
</dbReference>
<proteinExistence type="inferred from homology"/>
<dbReference type="SUPFAM" id="SSF55486">
    <property type="entry name" value="Metalloproteases ('zincins'), catalytic domain"/>
    <property type="match status" value="1"/>
</dbReference>
<comment type="similarity">
    <text evidence="1">Belongs to the peptidase M43B family.</text>
</comment>
<evidence type="ECO:0000256" key="6">
    <source>
        <dbReference type="ARBA" id="ARBA00022833"/>
    </source>
</evidence>
<comment type="caution">
    <text evidence="11">The sequence shown here is derived from an EMBL/GenBank/DDBJ whole genome shotgun (WGS) entry which is preliminary data.</text>
</comment>
<evidence type="ECO:0000256" key="3">
    <source>
        <dbReference type="ARBA" id="ARBA00022723"/>
    </source>
</evidence>
<evidence type="ECO:0000313" key="12">
    <source>
        <dbReference type="Proteomes" id="UP001500936"/>
    </source>
</evidence>
<evidence type="ECO:0000256" key="8">
    <source>
        <dbReference type="ARBA" id="ARBA00023157"/>
    </source>
</evidence>
<keyword evidence="2" id="KW-0645">Protease</keyword>
<name>A0ABP8KPN1_9BACT</name>
<dbReference type="PANTHER" id="PTHR47466:SF1">
    <property type="entry name" value="METALLOPROTEASE MEP1 (AFU_ORTHOLOGUE AFUA_1G07730)-RELATED"/>
    <property type="match status" value="1"/>
</dbReference>
<accession>A0ABP8KPN1</accession>
<keyword evidence="3" id="KW-0479">Metal-binding</keyword>
<keyword evidence="8" id="KW-1015">Disulfide bond</keyword>
<evidence type="ECO:0000256" key="4">
    <source>
        <dbReference type="ARBA" id="ARBA00022729"/>
    </source>
</evidence>
<reference evidence="12" key="1">
    <citation type="journal article" date="2019" name="Int. J. Syst. Evol. Microbiol.">
        <title>The Global Catalogue of Microorganisms (GCM) 10K type strain sequencing project: providing services to taxonomists for standard genome sequencing and annotation.</title>
        <authorList>
            <consortium name="The Broad Institute Genomics Platform"/>
            <consortium name="The Broad Institute Genome Sequencing Center for Infectious Disease"/>
            <person name="Wu L."/>
            <person name="Ma J."/>
        </authorList>
    </citation>
    <scope>NUCLEOTIDE SEQUENCE [LARGE SCALE GENOMIC DNA]</scope>
    <source>
        <strain evidence="12">JCM 17925</strain>
    </source>
</reference>
<dbReference type="PANTHER" id="PTHR47466">
    <property type="match status" value="1"/>
</dbReference>
<keyword evidence="5" id="KW-0378">Hydrolase</keyword>
<dbReference type="EMBL" id="BAABHB010000008">
    <property type="protein sequence ID" value="GAA4411433.1"/>
    <property type="molecule type" value="Genomic_DNA"/>
</dbReference>
<keyword evidence="7 11" id="KW-0482">Metalloprotease</keyword>
<keyword evidence="12" id="KW-1185">Reference proteome</keyword>
<evidence type="ECO:0000313" key="11">
    <source>
        <dbReference type="EMBL" id="GAA4411433.1"/>
    </source>
</evidence>
<feature type="domain" description="Peptidase M43 pregnancy-associated plasma-A" evidence="10">
    <location>
        <begin position="190"/>
        <end position="282"/>
    </location>
</feature>
<keyword evidence="4" id="KW-0732">Signal</keyword>
<dbReference type="GO" id="GO:0008237">
    <property type="term" value="F:metallopeptidase activity"/>
    <property type="evidence" value="ECO:0007669"/>
    <property type="project" value="UniProtKB-KW"/>
</dbReference>
<evidence type="ECO:0000256" key="9">
    <source>
        <dbReference type="SAM" id="MobiDB-lite"/>
    </source>
</evidence>
<feature type="region of interest" description="Disordered" evidence="9">
    <location>
        <begin position="27"/>
        <end position="46"/>
    </location>
</feature>
<dbReference type="Pfam" id="PF05572">
    <property type="entry name" value="Peptidase_M43"/>
    <property type="match status" value="1"/>
</dbReference>
<evidence type="ECO:0000256" key="5">
    <source>
        <dbReference type="ARBA" id="ARBA00022801"/>
    </source>
</evidence>
<dbReference type="InterPro" id="IPR024079">
    <property type="entry name" value="MetalloPept_cat_dom_sf"/>
</dbReference>
<evidence type="ECO:0000256" key="1">
    <source>
        <dbReference type="ARBA" id="ARBA00008721"/>
    </source>
</evidence>
<organism evidence="11 12">
    <name type="scientific">Nibrella viscosa</name>
    <dbReference type="NCBI Taxonomy" id="1084524"/>
    <lineage>
        <taxon>Bacteria</taxon>
        <taxon>Pseudomonadati</taxon>
        <taxon>Bacteroidota</taxon>
        <taxon>Cytophagia</taxon>
        <taxon>Cytophagales</taxon>
        <taxon>Spirosomataceae</taxon>
        <taxon>Nibrella</taxon>
    </lineage>
</organism>
<gene>
    <name evidence="11" type="ORF">GCM10023187_37240</name>
</gene>
<dbReference type="Proteomes" id="UP001500936">
    <property type="component" value="Unassembled WGS sequence"/>
</dbReference>